<organism evidence="1 2">
    <name type="scientific">Romanomermis culicivorax</name>
    <name type="common">Nematode worm</name>
    <dbReference type="NCBI Taxonomy" id="13658"/>
    <lineage>
        <taxon>Eukaryota</taxon>
        <taxon>Metazoa</taxon>
        <taxon>Ecdysozoa</taxon>
        <taxon>Nematoda</taxon>
        <taxon>Enoplea</taxon>
        <taxon>Dorylaimia</taxon>
        <taxon>Mermithida</taxon>
        <taxon>Mermithoidea</taxon>
        <taxon>Mermithidae</taxon>
        <taxon>Romanomermis</taxon>
    </lineage>
</organism>
<reference evidence="2" key="1">
    <citation type="submission" date="2022-11" db="UniProtKB">
        <authorList>
            <consortium name="WormBaseParasite"/>
        </authorList>
    </citation>
    <scope>IDENTIFICATION</scope>
</reference>
<name>A0A915I1B2_ROMCU</name>
<evidence type="ECO:0000313" key="1">
    <source>
        <dbReference type="Proteomes" id="UP000887565"/>
    </source>
</evidence>
<protein>
    <submittedName>
        <fullName evidence="2">Uncharacterized protein</fullName>
    </submittedName>
</protein>
<accession>A0A915I1B2</accession>
<evidence type="ECO:0000313" key="2">
    <source>
        <dbReference type="WBParaSite" id="nRc.2.0.1.t07918-RA"/>
    </source>
</evidence>
<dbReference type="WBParaSite" id="nRc.2.0.1.t07918-RA">
    <property type="protein sequence ID" value="nRc.2.0.1.t07918-RA"/>
    <property type="gene ID" value="nRc.2.0.1.g07918"/>
</dbReference>
<proteinExistence type="predicted"/>
<sequence length="185" mass="20475">MDVAEQTGIQMEYAVLIRSVVSFIDLDLFHFRLHLQIFVQIDRAQPKAIANICAGIMIKCWFMLRNVVHPICKSGSGITIGAEPHAIIKGRACNVVQRVGMLGQKIIDIGKFGGGTRRGYGCREFRFMAAVVEIKRFWSALAAAPEFVSQQRARSHGGDPGSNPYYSSHQICENSVVAITAAWHL</sequence>
<dbReference type="Proteomes" id="UP000887565">
    <property type="component" value="Unplaced"/>
</dbReference>
<dbReference type="AlphaFoldDB" id="A0A915I1B2"/>
<keyword evidence="1" id="KW-1185">Reference proteome</keyword>